<reference evidence="1 2" key="1">
    <citation type="submission" date="2012-12" db="EMBL/GenBank/DDBJ databases">
        <title>Genome assembly of Marinobacter sp. AK21.</title>
        <authorList>
            <person name="Khatri I."/>
            <person name="Kumar R."/>
            <person name="Vaidya B."/>
            <person name="Subramanian S."/>
            <person name="Pinnaka A."/>
        </authorList>
    </citation>
    <scope>NUCLEOTIDE SEQUENCE [LARGE SCALE GENOMIC DNA]</scope>
    <source>
        <strain evidence="1 2">AK21</strain>
    </source>
</reference>
<dbReference type="STRING" id="1137280.D777_02265"/>
<organism evidence="1 2">
    <name type="scientific">Marinobacter nitratireducens</name>
    <dbReference type="NCBI Taxonomy" id="1137280"/>
    <lineage>
        <taxon>Bacteria</taxon>
        <taxon>Pseudomonadati</taxon>
        <taxon>Pseudomonadota</taxon>
        <taxon>Gammaproteobacteria</taxon>
        <taxon>Pseudomonadales</taxon>
        <taxon>Marinobacteraceae</taxon>
        <taxon>Marinobacter</taxon>
    </lineage>
</organism>
<name>A0A072N1Q9_9GAMM</name>
<keyword evidence="2" id="KW-1185">Reference proteome</keyword>
<gene>
    <name evidence="1" type="ORF">D777_02265</name>
</gene>
<proteinExistence type="predicted"/>
<sequence length="122" mass="13515">MLLGEQSLASACDLALTLVALPRAHHRHPVATLHQALAEVPESIGNTIDFRGKSLGNDANVLLASACPIGLGHDASCVSFVMFLLWKRGMTVMRQSRDIPFTCSTPMKRRCYANPKTWKYRY</sequence>
<accession>A0A072N1Q9</accession>
<evidence type="ECO:0000313" key="1">
    <source>
        <dbReference type="EMBL" id="KEF31112.1"/>
    </source>
</evidence>
<dbReference type="Proteomes" id="UP000035057">
    <property type="component" value="Unassembled WGS sequence"/>
</dbReference>
<comment type="caution">
    <text evidence="1">The sequence shown here is derived from an EMBL/GenBank/DDBJ whole genome shotgun (WGS) entry which is preliminary data.</text>
</comment>
<protein>
    <submittedName>
        <fullName evidence="1">Uncharacterized protein</fullName>
    </submittedName>
</protein>
<evidence type="ECO:0000313" key="2">
    <source>
        <dbReference type="Proteomes" id="UP000035057"/>
    </source>
</evidence>
<dbReference type="AlphaFoldDB" id="A0A072N1Q9"/>
<dbReference type="PATRIC" id="fig|1137280.3.peg.2080"/>
<dbReference type="EMBL" id="ANIE01000006">
    <property type="protein sequence ID" value="KEF31112.1"/>
    <property type="molecule type" value="Genomic_DNA"/>
</dbReference>